<comment type="caution">
    <text evidence="2">The sequence shown here is derived from an EMBL/GenBank/DDBJ whole genome shotgun (WGS) entry which is preliminary data.</text>
</comment>
<sequence>MSRFSGPQGKGALRRHREDKRLEAADRRAAREHAVLAERDPARQLLTEIFAEPDDEGSAT</sequence>
<feature type="compositionally biased region" description="Basic and acidic residues" evidence="1">
    <location>
        <begin position="19"/>
        <end position="34"/>
    </location>
</feature>
<reference evidence="2 3" key="1">
    <citation type="submission" date="2019-03" db="EMBL/GenBank/DDBJ databases">
        <title>Draft genome sequences of novel Actinobacteria.</title>
        <authorList>
            <person name="Sahin N."/>
            <person name="Ay H."/>
            <person name="Saygin H."/>
        </authorList>
    </citation>
    <scope>NUCLEOTIDE SEQUENCE [LARGE SCALE GENOMIC DNA]</scope>
    <source>
        <strain evidence="2 3">5K138</strain>
    </source>
</reference>
<dbReference type="InParanoid" id="A0A4R5CVF1"/>
<protein>
    <submittedName>
        <fullName evidence="2">Uncharacterized protein</fullName>
    </submittedName>
</protein>
<organism evidence="2 3">
    <name type="scientific">Jiangella asiatica</name>
    <dbReference type="NCBI Taxonomy" id="2530372"/>
    <lineage>
        <taxon>Bacteria</taxon>
        <taxon>Bacillati</taxon>
        <taxon>Actinomycetota</taxon>
        <taxon>Actinomycetes</taxon>
        <taxon>Jiangellales</taxon>
        <taxon>Jiangellaceae</taxon>
        <taxon>Jiangella</taxon>
    </lineage>
</organism>
<accession>A0A4R5CVF1</accession>
<dbReference type="EMBL" id="SMKZ01000032">
    <property type="protein sequence ID" value="TDE03430.1"/>
    <property type="molecule type" value="Genomic_DNA"/>
</dbReference>
<name>A0A4R5CVF1_9ACTN</name>
<keyword evidence="3" id="KW-1185">Reference proteome</keyword>
<proteinExistence type="predicted"/>
<dbReference type="Proteomes" id="UP000294739">
    <property type="component" value="Unassembled WGS sequence"/>
</dbReference>
<gene>
    <name evidence="2" type="ORF">E1269_20545</name>
</gene>
<dbReference type="AlphaFoldDB" id="A0A4R5CVF1"/>
<evidence type="ECO:0000313" key="2">
    <source>
        <dbReference type="EMBL" id="TDE03430.1"/>
    </source>
</evidence>
<evidence type="ECO:0000313" key="3">
    <source>
        <dbReference type="Proteomes" id="UP000294739"/>
    </source>
</evidence>
<dbReference type="RefSeq" id="WP_131897992.1">
    <property type="nucleotide sequence ID" value="NZ_SMKZ01000032.1"/>
</dbReference>
<evidence type="ECO:0000256" key="1">
    <source>
        <dbReference type="SAM" id="MobiDB-lite"/>
    </source>
</evidence>
<feature type="region of interest" description="Disordered" evidence="1">
    <location>
        <begin position="1"/>
        <end position="34"/>
    </location>
</feature>